<dbReference type="AlphaFoldDB" id="A0A4C1V3H4"/>
<dbReference type="Proteomes" id="UP000299102">
    <property type="component" value="Unassembled WGS sequence"/>
</dbReference>
<sequence length="76" mass="8271">MHSQNKYKTIGQRNSLVGSAIEGGEGRRQPRAPVPFRKLQGARAHLSALIARATPARAHMLPFGYTPESAVTVPHQ</sequence>
<feature type="compositionally biased region" description="Polar residues" evidence="1">
    <location>
        <begin position="1"/>
        <end position="17"/>
    </location>
</feature>
<name>A0A4C1V3H4_EUMVA</name>
<evidence type="ECO:0000256" key="1">
    <source>
        <dbReference type="SAM" id="MobiDB-lite"/>
    </source>
</evidence>
<organism evidence="2 3">
    <name type="scientific">Eumeta variegata</name>
    <name type="common">Bagworm moth</name>
    <name type="synonym">Eumeta japonica</name>
    <dbReference type="NCBI Taxonomy" id="151549"/>
    <lineage>
        <taxon>Eukaryota</taxon>
        <taxon>Metazoa</taxon>
        <taxon>Ecdysozoa</taxon>
        <taxon>Arthropoda</taxon>
        <taxon>Hexapoda</taxon>
        <taxon>Insecta</taxon>
        <taxon>Pterygota</taxon>
        <taxon>Neoptera</taxon>
        <taxon>Endopterygota</taxon>
        <taxon>Lepidoptera</taxon>
        <taxon>Glossata</taxon>
        <taxon>Ditrysia</taxon>
        <taxon>Tineoidea</taxon>
        <taxon>Psychidae</taxon>
        <taxon>Oiketicinae</taxon>
        <taxon>Eumeta</taxon>
    </lineage>
</organism>
<accession>A0A4C1V3H4</accession>
<feature type="region of interest" description="Disordered" evidence="1">
    <location>
        <begin position="1"/>
        <end position="33"/>
    </location>
</feature>
<proteinExistence type="predicted"/>
<comment type="caution">
    <text evidence="2">The sequence shown here is derived from an EMBL/GenBank/DDBJ whole genome shotgun (WGS) entry which is preliminary data.</text>
</comment>
<protein>
    <submittedName>
        <fullName evidence="2">Uncharacterized protein</fullName>
    </submittedName>
</protein>
<evidence type="ECO:0000313" key="3">
    <source>
        <dbReference type="Proteomes" id="UP000299102"/>
    </source>
</evidence>
<dbReference type="EMBL" id="BGZK01000265">
    <property type="protein sequence ID" value="GBP32802.1"/>
    <property type="molecule type" value="Genomic_DNA"/>
</dbReference>
<gene>
    <name evidence="2" type="ORF">EVAR_19653_1</name>
</gene>
<reference evidence="2 3" key="1">
    <citation type="journal article" date="2019" name="Commun. Biol.">
        <title>The bagworm genome reveals a unique fibroin gene that provides high tensile strength.</title>
        <authorList>
            <person name="Kono N."/>
            <person name="Nakamura H."/>
            <person name="Ohtoshi R."/>
            <person name="Tomita M."/>
            <person name="Numata K."/>
            <person name="Arakawa K."/>
        </authorList>
    </citation>
    <scope>NUCLEOTIDE SEQUENCE [LARGE SCALE GENOMIC DNA]</scope>
</reference>
<evidence type="ECO:0000313" key="2">
    <source>
        <dbReference type="EMBL" id="GBP32802.1"/>
    </source>
</evidence>
<keyword evidence="3" id="KW-1185">Reference proteome</keyword>